<dbReference type="EMBL" id="CAJOBA010069488">
    <property type="protein sequence ID" value="CAF4383104.1"/>
    <property type="molecule type" value="Genomic_DNA"/>
</dbReference>
<protein>
    <submittedName>
        <fullName evidence="1">Uncharacterized protein</fullName>
    </submittedName>
</protein>
<gene>
    <name evidence="1" type="ORF">TMI583_LOCUS42645</name>
</gene>
<comment type="caution">
    <text evidence="1">The sequence shown here is derived from an EMBL/GenBank/DDBJ whole genome shotgun (WGS) entry which is preliminary data.</text>
</comment>
<proteinExistence type="predicted"/>
<sequence length="182" mass="21488">MAASNITAKKDDEQPDDEDNMEWLYKTKEIAELCNQHRWDCETCADCGYDHPYYHAFHTKTVYYGDDGSMRLQYPVWILDGKYDSSDSTSSCSTTTEALLDDFYELNNERRDFHAHPSPVEDIIDPDLLIYRPQIADAEREEEMSLRDQYQWIPSDFRVNRNEVHIETPICHLPMNEKYENT</sequence>
<dbReference type="AlphaFoldDB" id="A0A8S2VAT1"/>
<name>A0A8S2VAT1_9BILA</name>
<dbReference type="Proteomes" id="UP000682733">
    <property type="component" value="Unassembled WGS sequence"/>
</dbReference>
<evidence type="ECO:0000313" key="1">
    <source>
        <dbReference type="EMBL" id="CAF4383104.1"/>
    </source>
</evidence>
<reference evidence="1" key="1">
    <citation type="submission" date="2021-02" db="EMBL/GenBank/DDBJ databases">
        <authorList>
            <person name="Nowell W R."/>
        </authorList>
    </citation>
    <scope>NUCLEOTIDE SEQUENCE</scope>
</reference>
<organism evidence="1 2">
    <name type="scientific">Didymodactylos carnosus</name>
    <dbReference type="NCBI Taxonomy" id="1234261"/>
    <lineage>
        <taxon>Eukaryota</taxon>
        <taxon>Metazoa</taxon>
        <taxon>Spiralia</taxon>
        <taxon>Gnathifera</taxon>
        <taxon>Rotifera</taxon>
        <taxon>Eurotatoria</taxon>
        <taxon>Bdelloidea</taxon>
        <taxon>Philodinida</taxon>
        <taxon>Philodinidae</taxon>
        <taxon>Didymodactylos</taxon>
    </lineage>
</organism>
<feature type="non-terminal residue" evidence="1">
    <location>
        <position position="182"/>
    </location>
</feature>
<accession>A0A8S2VAT1</accession>
<evidence type="ECO:0000313" key="2">
    <source>
        <dbReference type="Proteomes" id="UP000682733"/>
    </source>
</evidence>